<dbReference type="Pfam" id="PF02563">
    <property type="entry name" value="Poly_export"/>
    <property type="match status" value="1"/>
</dbReference>
<comment type="caution">
    <text evidence="19">The sequence shown here is derived from an EMBL/GenBank/DDBJ whole genome shotgun (WGS) entry which is preliminary data.</text>
</comment>
<dbReference type="Pfam" id="PF22461">
    <property type="entry name" value="SLBB_2"/>
    <property type="match status" value="2"/>
</dbReference>
<feature type="domain" description="Polysaccharide export protein N-terminal" evidence="16">
    <location>
        <begin position="76"/>
        <end position="159"/>
    </location>
</feature>
<protein>
    <submittedName>
        <fullName evidence="19">Polysaccharide export protein</fullName>
    </submittedName>
</protein>
<evidence type="ECO:0000256" key="10">
    <source>
        <dbReference type="ARBA" id="ARBA00023114"/>
    </source>
</evidence>
<feature type="domain" description="SLBB" evidence="18">
    <location>
        <begin position="249"/>
        <end position="335"/>
    </location>
</feature>
<evidence type="ECO:0000256" key="14">
    <source>
        <dbReference type="ARBA" id="ARBA00023288"/>
    </source>
</evidence>
<evidence type="ECO:0000256" key="9">
    <source>
        <dbReference type="ARBA" id="ARBA00023065"/>
    </source>
</evidence>
<dbReference type="PANTHER" id="PTHR33619">
    <property type="entry name" value="POLYSACCHARIDE EXPORT PROTEIN GFCE-RELATED"/>
    <property type="match status" value="1"/>
</dbReference>
<keyword evidence="20" id="KW-1185">Reference proteome</keyword>
<evidence type="ECO:0000256" key="7">
    <source>
        <dbReference type="ARBA" id="ARBA00022729"/>
    </source>
</evidence>
<dbReference type="Gene3D" id="3.30.1950.10">
    <property type="entry name" value="wza like domain"/>
    <property type="match status" value="1"/>
</dbReference>
<keyword evidence="3" id="KW-0813">Transport</keyword>
<evidence type="ECO:0000256" key="2">
    <source>
        <dbReference type="ARBA" id="ARBA00009450"/>
    </source>
</evidence>
<dbReference type="Gene3D" id="3.10.560.10">
    <property type="entry name" value="Outer membrane lipoprotein wza domain like"/>
    <property type="match status" value="2"/>
</dbReference>
<keyword evidence="5" id="KW-0762">Sugar transport</keyword>
<dbReference type="InterPro" id="IPR049712">
    <property type="entry name" value="Poly_export"/>
</dbReference>
<evidence type="ECO:0000256" key="15">
    <source>
        <dbReference type="SAM" id="SignalP"/>
    </source>
</evidence>
<keyword evidence="7 15" id="KW-0732">Signal</keyword>
<keyword evidence="4" id="KW-1134">Transmembrane beta strand</keyword>
<dbReference type="PROSITE" id="PS51257">
    <property type="entry name" value="PROKAR_LIPOPROTEIN"/>
    <property type="match status" value="1"/>
</dbReference>
<comment type="similarity">
    <text evidence="2">Belongs to the BexD/CtrA/VexA family.</text>
</comment>
<evidence type="ECO:0000256" key="12">
    <source>
        <dbReference type="ARBA" id="ARBA00023139"/>
    </source>
</evidence>
<dbReference type="Gene3D" id="1.20.5.70">
    <property type="match status" value="1"/>
</dbReference>
<dbReference type="NCBIfam" id="NF011658">
    <property type="entry name" value="PRK15078.1"/>
    <property type="match status" value="1"/>
</dbReference>
<evidence type="ECO:0000259" key="17">
    <source>
        <dbReference type="Pfam" id="PF18412"/>
    </source>
</evidence>
<dbReference type="RefSeq" id="WP_309635825.1">
    <property type="nucleotide sequence ID" value="NZ_JARWAL010000002.1"/>
</dbReference>
<feature type="domain" description="SLBB" evidence="18">
    <location>
        <begin position="165"/>
        <end position="243"/>
    </location>
</feature>
<feature type="domain" description="Outer-membrane lipoprotein Wza C-terminal" evidence="17">
    <location>
        <begin position="338"/>
        <end position="367"/>
    </location>
</feature>
<name>A0ABU1GJZ0_9GAMM</name>
<gene>
    <name evidence="19" type="ORF">QC820_03750</name>
</gene>
<dbReference type="InterPro" id="IPR040716">
    <property type="entry name" value="Wza_C"/>
</dbReference>
<organism evidence="19 20">
    <name type="scientific">Halomonas mongoliensis</name>
    <dbReference type="NCBI Taxonomy" id="321265"/>
    <lineage>
        <taxon>Bacteria</taxon>
        <taxon>Pseudomonadati</taxon>
        <taxon>Pseudomonadota</taxon>
        <taxon>Gammaproteobacteria</taxon>
        <taxon>Oceanospirillales</taxon>
        <taxon>Halomonadaceae</taxon>
        <taxon>Halomonas</taxon>
    </lineage>
</organism>
<keyword evidence="13" id="KW-0998">Cell outer membrane</keyword>
<dbReference type="InterPro" id="IPR054765">
    <property type="entry name" value="SLBB_dom"/>
</dbReference>
<keyword evidence="6" id="KW-0812">Transmembrane</keyword>
<keyword evidence="12" id="KW-0564">Palmitate</keyword>
<sequence length="370" mass="39641">MLPQRRVSTLTMLFGAALLAGCSLAPGAHMDYQAEAEPIDHLVDIQAITPALVASYRQDVSLARSMPVELRASIEDYEYLVGVGDVLSIIVYDHPELTIPAGGERSAAEAGHEVRKDGSIFYPYIGRVEVAGRTIPTIRNELARRLATYITNPQVDVRVAAFNSQRVYVSGSVGSPGALPVTAVPMTLVDAVSQAGGALSDANWHEVILNRDGREERLSLFAMLRQGDMTQNRLLRDGDVVHVPSAENQAVAVMGQVRSPGNLTLGNERISLTDAIARAGGINEDTAEPSGIFVIRGNQADSDKLATVFQLDVSNATAFTMGSSFPLQPQDVVYVTTAPLARWNRVISLLLPSLVLPGNVADSASDVRDL</sequence>
<proteinExistence type="inferred from homology"/>
<dbReference type="PANTHER" id="PTHR33619:SF3">
    <property type="entry name" value="POLYSACCHARIDE EXPORT PROTEIN GFCE-RELATED"/>
    <property type="match status" value="1"/>
</dbReference>
<keyword evidence="11" id="KW-0472">Membrane</keyword>
<keyword evidence="10" id="KW-0626">Porin</keyword>
<evidence type="ECO:0000256" key="13">
    <source>
        <dbReference type="ARBA" id="ARBA00023237"/>
    </source>
</evidence>
<reference evidence="19 20" key="1">
    <citation type="submission" date="2023-04" db="EMBL/GenBank/DDBJ databases">
        <title>A long-awaited taxogenomic arrangement of the family Halomonadaceae.</title>
        <authorList>
            <person name="De La Haba R."/>
            <person name="Chuvochina M."/>
            <person name="Wittouck S."/>
            <person name="Arahal D.R."/>
            <person name="Sanchez-Porro C."/>
            <person name="Hugenholtz P."/>
            <person name="Ventosa A."/>
        </authorList>
    </citation>
    <scope>NUCLEOTIDE SEQUENCE [LARGE SCALE GENOMIC DNA]</scope>
    <source>
        <strain evidence="19 20">DSM 17332</strain>
    </source>
</reference>
<feature type="chain" id="PRO_5046510371" evidence="15">
    <location>
        <begin position="26"/>
        <end position="370"/>
    </location>
</feature>
<evidence type="ECO:0000256" key="3">
    <source>
        <dbReference type="ARBA" id="ARBA00022448"/>
    </source>
</evidence>
<evidence type="ECO:0000256" key="5">
    <source>
        <dbReference type="ARBA" id="ARBA00022597"/>
    </source>
</evidence>
<evidence type="ECO:0000256" key="4">
    <source>
        <dbReference type="ARBA" id="ARBA00022452"/>
    </source>
</evidence>
<keyword evidence="14" id="KW-0449">Lipoprotein</keyword>
<feature type="signal peptide" evidence="15">
    <location>
        <begin position="1"/>
        <end position="25"/>
    </location>
</feature>
<evidence type="ECO:0000256" key="11">
    <source>
        <dbReference type="ARBA" id="ARBA00023136"/>
    </source>
</evidence>
<comment type="subcellular location">
    <subcellularLocation>
        <location evidence="1">Cell outer membrane</location>
        <topology evidence="1">Multi-pass membrane protein</topology>
    </subcellularLocation>
</comment>
<keyword evidence="9" id="KW-0406">Ion transport</keyword>
<evidence type="ECO:0000259" key="18">
    <source>
        <dbReference type="Pfam" id="PF22461"/>
    </source>
</evidence>
<dbReference type="EMBL" id="JARWAL010000002">
    <property type="protein sequence ID" value="MDR5891917.1"/>
    <property type="molecule type" value="Genomic_DNA"/>
</dbReference>
<dbReference type="Pfam" id="PF18412">
    <property type="entry name" value="Wza_C"/>
    <property type="match status" value="1"/>
</dbReference>
<evidence type="ECO:0000256" key="8">
    <source>
        <dbReference type="ARBA" id="ARBA00023047"/>
    </source>
</evidence>
<dbReference type="Proteomes" id="UP001252270">
    <property type="component" value="Unassembled WGS sequence"/>
</dbReference>
<evidence type="ECO:0000256" key="6">
    <source>
        <dbReference type="ARBA" id="ARBA00022692"/>
    </source>
</evidence>
<evidence type="ECO:0000259" key="16">
    <source>
        <dbReference type="Pfam" id="PF02563"/>
    </source>
</evidence>
<evidence type="ECO:0000256" key="1">
    <source>
        <dbReference type="ARBA" id="ARBA00004571"/>
    </source>
</evidence>
<evidence type="ECO:0000313" key="19">
    <source>
        <dbReference type="EMBL" id="MDR5891917.1"/>
    </source>
</evidence>
<evidence type="ECO:0000313" key="20">
    <source>
        <dbReference type="Proteomes" id="UP001252270"/>
    </source>
</evidence>
<keyword evidence="8" id="KW-0625">Polysaccharide transport</keyword>
<accession>A0ABU1GJZ0</accession>
<dbReference type="InterPro" id="IPR003715">
    <property type="entry name" value="Poly_export_N"/>
</dbReference>